<protein>
    <submittedName>
        <fullName evidence="1">Uncharacterized protein</fullName>
    </submittedName>
</protein>
<dbReference type="InterPro" id="IPR036691">
    <property type="entry name" value="Endo/exonu/phosph_ase_sf"/>
</dbReference>
<sequence>SSSPVLASQESVDRLTELVLSLHTKLDKYGASLGSVVSPSLSLPSSSLSPVVRAIADSEKIKDKSQRAVLVGSAEKATPLETAKHDESVLKDIVAATKGKGLQEAYDAGQIKFKRFPENKEPSRRIIKYSLPSSDLRDRLLHGLRTVGKPACFEPSMYVRRDLMPTELEQEKNARDEARRRNLEANCLKWGVRDCSLIQFRGPNYRPLPTNYRNRSLDDTKLQRKLDILALSETWLSSSDCDAYLLRGLRDYFVFRADRIDSRGGAVLIYTRSTLLPVLVSSLIIPGYECTTIDIYSSSSSPAKNTLRIVTVYRSPSAPLSSNAPFLNYL</sequence>
<dbReference type="PANTHER" id="PTHR21459:SF2">
    <property type="entry name" value="PROTEIN CBG08968"/>
    <property type="match status" value="1"/>
</dbReference>
<name>A0AAN5HYR5_9BILA</name>
<organism evidence="1 2">
    <name type="scientific">Pristionchus mayeri</name>
    <dbReference type="NCBI Taxonomy" id="1317129"/>
    <lineage>
        <taxon>Eukaryota</taxon>
        <taxon>Metazoa</taxon>
        <taxon>Ecdysozoa</taxon>
        <taxon>Nematoda</taxon>
        <taxon>Chromadorea</taxon>
        <taxon>Rhabditida</taxon>
        <taxon>Rhabditina</taxon>
        <taxon>Diplogasteromorpha</taxon>
        <taxon>Diplogasteroidea</taxon>
        <taxon>Neodiplogasteridae</taxon>
        <taxon>Pristionchus</taxon>
    </lineage>
</organism>
<proteinExistence type="predicted"/>
<dbReference type="SUPFAM" id="SSF56219">
    <property type="entry name" value="DNase I-like"/>
    <property type="match status" value="1"/>
</dbReference>
<comment type="caution">
    <text evidence="1">The sequence shown here is derived from an EMBL/GenBank/DDBJ whole genome shotgun (WGS) entry which is preliminary data.</text>
</comment>
<evidence type="ECO:0000313" key="2">
    <source>
        <dbReference type="Proteomes" id="UP001328107"/>
    </source>
</evidence>
<evidence type="ECO:0000313" key="1">
    <source>
        <dbReference type="EMBL" id="GMR45361.1"/>
    </source>
</evidence>
<dbReference type="EMBL" id="BTRK01000004">
    <property type="protein sequence ID" value="GMR45361.1"/>
    <property type="molecule type" value="Genomic_DNA"/>
</dbReference>
<dbReference type="AlphaFoldDB" id="A0AAN5HYR5"/>
<accession>A0AAN5HYR5</accession>
<keyword evidence="2" id="KW-1185">Reference proteome</keyword>
<dbReference type="Gene3D" id="3.60.10.10">
    <property type="entry name" value="Endonuclease/exonuclease/phosphatase"/>
    <property type="match status" value="1"/>
</dbReference>
<feature type="non-terminal residue" evidence="1">
    <location>
        <position position="330"/>
    </location>
</feature>
<reference evidence="2" key="1">
    <citation type="submission" date="2022-10" db="EMBL/GenBank/DDBJ databases">
        <title>Genome assembly of Pristionchus species.</title>
        <authorList>
            <person name="Yoshida K."/>
            <person name="Sommer R.J."/>
        </authorList>
    </citation>
    <scope>NUCLEOTIDE SEQUENCE [LARGE SCALE GENOMIC DNA]</scope>
    <source>
        <strain evidence="2">RS5460</strain>
    </source>
</reference>
<gene>
    <name evidence="1" type="ORF">PMAYCL1PPCAC_15556</name>
</gene>
<dbReference type="Proteomes" id="UP001328107">
    <property type="component" value="Unassembled WGS sequence"/>
</dbReference>
<dbReference type="PANTHER" id="PTHR21459">
    <property type="entry name" value="PROTEIN CBG08968"/>
    <property type="match status" value="1"/>
</dbReference>
<feature type="non-terminal residue" evidence="1">
    <location>
        <position position="1"/>
    </location>
</feature>